<feature type="coiled-coil region" evidence="1">
    <location>
        <begin position="106"/>
        <end position="137"/>
    </location>
</feature>
<dbReference type="HOGENOM" id="CLU_055046_0_0_1"/>
<accession>A0BPE1</accession>
<proteinExistence type="predicted"/>
<dbReference type="InParanoid" id="A0BPE1"/>
<evidence type="ECO:0000313" key="2">
    <source>
        <dbReference type="EMBL" id="CAK60408.1"/>
    </source>
</evidence>
<dbReference type="Proteomes" id="UP000000600">
    <property type="component" value="Unassembled WGS sequence"/>
</dbReference>
<gene>
    <name evidence="2" type="ORF">GSPATT00005157001</name>
</gene>
<keyword evidence="1" id="KW-0175">Coiled coil</keyword>
<keyword evidence="3" id="KW-1185">Reference proteome</keyword>
<name>A0BPE1_PARTE</name>
<evidence type="ECO:0000313" key="3">
    <source>
        <dbReference type="Proteomes" id="UP000000600"/>
    </source>
</evidence>
<dbReference type="KEGG" id="ptm:GSPATT00005157001"/>
<dbReference type="OrthoDB" id="290885at2759"/>
<protein>
    <submittedName>
        <fullName evidence="2">Uncharacterized protein</fullName>
    </submittedName>
</protein>
<dbReference type="RefSeq" id="XP_001427806.1">
    <property type="nucleotide sequence ID" value="XM_001427769.2"/>
</dbReference>
<dbReference type="AlphaFoldDB" id="A0BPE1"/>
<dbReference type="EMBL" id="CT868008">
    <property type="protein sequence ID" value="CAK60408.1"/>
    <property type="molecule type" value="Genomic_DNA"/>
</dbReference>
<dbReference type="GeneID" id="5013590"/>
<evidence type="ECO:0000256" key="1">
    <source>
        <dbReference type="SAM" id="Coils"/>
    </source>
</evidence>
<dbReference type="OMA" id="QCEKILG"/>
<organism evidence="2 3">
    <name type="scientific">Paramecium tetraurelia</name>
    <dbReference type="NCBI Taxonomy" id="5888"/>
    <lineage>
        <taxon>Eukaryota</taxon>
        <taxon>Sar</taxon>
        <taxon>Alveolata</taxon>
        <taxon>Ciliophora</taxon>
        <taxon>Intramacronucleata</taxon>
        <taxon>Oligohymenophorea</taxon>
        <taxon>Peniculida</taxon>
        <taxon>Parameciidae</taxon>
        <taxon>Paramecium</taxon>
    </lineage>
</organism>
<sequence>MNNCKWYLFLIDHVKIKLFYSIIGFIGRECQVDFDHHNFLGPSKVLNNINLYVGLCLIYNILLKIKTEMRLLIGLAFITIIFCQQQHKFNPEFLNLISTGTGLGTARDAIQAVLQLLEDLKNANEELDRKADKAFQEYEGGVLNDCAAFTGIMKENNESLQKNSEDLEAVDDKIAQTTDYLNWNEKRRKSNDMKLEDLAEQRCEANSLFIDALRDYREALNVLEWVNGDLQLKEQNAFIQKEEAQEYTSKLSLYTNMIDHKEVFSQVEVSQEDQAAQVVSEIVGKVQGLISKIQEHIKTLEEQEITSANDFVDYRRNLLNEQVLLKQEYDSRLKFLNSLEDDKELAQDVVSQCEKILGNTQRILQQTQNAYNQQKAKYVMEKQKRHEENQIIIEIMMLYHQKIAQAEEFLQKKGV</sequence>
<reference evidence="2 3" key="1">
    <citation type="journal article" date="2006" name="Nature">
        <title>Global trends of whole-genome duplications revealed by the ciliate Paramecium tetraurelia.</title>
        <authorList>
            <consortium name="Genoscope"/>
            <person name="Aury J.-M."/>
            <person name="Jaillon O."/>
            <person name="Duret L."/>
            <person name="Noel B."/>
            <person name="Jubin C."/>
            <person name="Porcel B.M."/>
            <person name="Segurens B."/>
            <person name="Daubin V."/>
            <person name="Anthouard V."/>
            <person name="Aiach N."/>
            <person name="Arnaiz O."/>
            <person name="Billaut A."/>
            <person name="Beisson J."/>
            <person name="Blanc I."/>
            <person name="Bouhouche K."/>
            <person name="Camara F."/>
            <person name="Duharcourt S."/>
            <person name="Guigo R."/>
            <person name="Gogendeau D."/>
            <person name="Katinka M."/>
            <person name="Keller A.-M."/>
            <person name="Kissmehl R."/>
            <person name="Klotz C."/>
            <person name="Koll F."/>
            <person name="Le Moue A."/>
            <person name="Lepere C."/>
            <person name="Malinsky S."/>
            <person name="Nowacki M."/>
            <person name="Nowak J.K."/>
            <person name="Plattner H."/>
            <person name="Poulain J."/>
            <person name="Ruiz F."/>
            <person name="Serrano V."/>
            <person name="Zagulski M."/>
            <person name="Dessen P."/>
            <person name="Betermier M."/>
            <person name="Weissenbach J."/>
            <person name="Scarpelli C."/>
            <person name="Schachter V."/>
            <person name="Sperling L."/>
            <person name="Meyer E."/>
            <person name="Cohen J."/>
            <person name="Wincker P."/>
        </authorList>
    </citation>
    <scope>NUCLEOTIDE SEQUENCE [LARGE SCALE GENOMIC DNA]</scope>
    <source>
        <strain evidence="2 3">Stock d4-2</strain>
    </source>
</reference>